<accession>A0A9N9CEE1</accession>
<comment type="caution">
    <text evidence="1">The sequence shown here is derived from an EMBL/GenBank/DDBJ whole genome shotgun (WGS) entry which is preliminary data.</text>
</comment>
<organism evidence="1 2">
    <name type="scientific">Funneliformis caledonium</name>
    <dbReference type="NCBI Taxonomy" id="1117310"/>
    <lineage>
        <taxon>Eukaryota</taxon>
        <taxon>Fungi</taxon>
        <taxon>Fungi incertae sedis</taxon>
        <taxon>Mucoromycota</taxon>
        <taxon>Glomeromycotina</taxon>
        <taxon>Glomeromycetes</taxon>
        <taxon>Glomerales</taxon>
        <taxon>Glomeraceae</taxon>
        <taxon>Funneliformis</taxon>
    </lineage>
</organism>
<dbReference type="OrthoDB" id="2444257at2759"/>
<dbReference type="Proteomes" id="UP000789570">
    <property type="component" value="Unassembled WGS sequence"/>
</dbReference>
<name>A0A9N9CEE1_9GLOM</name>
<evidence type="ECO:0000313" key="2">
    <source>
        <dbReference type="Proteomes" id="UP000789570"/>
    </source>
</evidence>
<evidence type="ECO:0000313" key="1">
    <source>
        <dbReference type="EMBL" id="CAG8600530.1"/>
    </source>
</evidence>
<proteinExistence type="predicted"/>
<reference evidence="1" key="1">
    <citation type="submission" date="2021-06" db="EMBL/GenBank/DDBJ databases">
        <authorList>
            <person name="Kallberg Y."/>
            <person name="Tangrot J."/>
            <person name="Rosling A."/>
        </authorList>
    </citation>
    <scope>NUCLEOTIDE SEQUENCE</scope>
    <source>
        <strain evidence="1">UK204</strain>
    </source>
</reference>
<dbReference type="EMBL" id="CAJVPQ010002533">
    <property type="protein sequence ID" value="CAG8600530.1"/>
    <property type="molecule type" value="Genomic_DNA"/>
</dbReference>
<sequence length="162" mass="18889">MKTPLVSTSALQMKILSINILSLLLSQSKKSAEDDKLKACLKIKLDNDEYCANQLQKLKDNNISYDNLWNEKLYSTKIYSLSSGLTGLCPLEITGLRMLETIFDVKYLSTKIDTEVIELWKDIIERNKQDNENEQYEKKKEVQDSLQHSEYTFTDKELYNLY</sequence>
<protein>
    <submittedName>
        <fullName evidence="1">9050_t:CDS:1</fullName>
    </submittedName>
</protein>
<gene>
    <name evidence="1" type="ORF">FCALED_LOCUS8568</name>
</gene>
<keyword evidence="2" id="KW-1185">Reference proteome</keyword>
<dbReference type="AlphaFoldDB" id="A0A9N9CEE1"/>